<feature type="compositionally biased region" description="Acidic residues" evidence="1">
    <location>
        <begin position="294"/>
        <end position="305"/>
    </location>
</feature>
<sequence>MPRLAIDYENLPPLTNGDAIALLEAYGLALCRKICFGEERVPTLTERVTTAALLRARERLTQKKVNTPVATPLDSTHLPDEEYEAVDRTSVLAEATAEAEPGDITEPEMTEEPSETSISPTPGSVAGPTPVSVGRRKATPVTTPAKRAKTPKTATPAISPKPTSQALATPTDPTPSAPASVATPLPSETTPRKKTKTPKSVQFATPVTAVAEEAEDTINEHEDMVEYQSGMSEELDQGLAPSPAAPLSASRISVISELESESESADESKEESEAEQESEIDSDSSDNIGGFEEPMGDDFDLDLGDGFESGLPGPGSGLESPKLSLSPAPMRTPASISCTIDEDEDTGLSEATAEAEPGDITEPEMTEEPSETSISPTPGSVAGPTPVSVGRRKATPVTTPAKRAKTPKTATPAITPVLKSRSRGDKSVGSTFHASELSDFSDTDEEGLDSPFDSQLSFDAADPEELSLAAATPAPPKGEDAMPPKARYTAAVPVRGTTTPTYRHHVGRYSRTSDIFPGMRDDDVVIHQDIALEDAIKRGLVIPPEAPPRPGLRRSKRIRVPRGVTDPDVPRFKPQYDGSGAMIGVTEMCVESHKVGELRDALHWHKVFMRPTKAQVDKFEGGVTPRSLEDCSIPMPLVKFSAPPNVGPEALTKKGRLPFFVAALRLPPGARFKGEHALSLTPKTVVHLLVLDEGKAGKDGNGLIFTYAGRSEAIGVNRSISGAGASVTNLGVKNALLQLTVINPSR</sequence>
<protein>
    <submittedName>
        <fullName evidence="2">Uncharacterized protein</fullName>
    </submittedName>
</protein>
<gene>
    <name evidence="2" type="ORF">J8273_2049</name>
</gene>
<feature type="compositionally biased region" description="Low complexity" evidence="1">
    <location>
        <begin position="115"/>
        <end position="124"/>
    </location>
</feature>
<feature type="region of interest" description="Disordered" evidence="1">
    <location>
        <begin position="95"/>
        <end position="207"/>
    </location>
</feature>
<keyword evidence="3" id="KW-1185">Reference proteome</keyword>
<evidence type="ECO:0000313" key="2">
    <source>
        <dbReference type="EMBL" id="KAG9396318.1"/>
    </source>
</evidence>
<dbReference type="EMBL" id="JAHDYR010000006">
    <property type="protein sequence ID" value="KAG9396318.1"/>
    <property type="molecule type" value="Genomic_DNA"/>
</dbReference>
<dbReference type="AlphaFoldDB" id="A0A8J6B5W0"/>
<organism evidence="2 3">
    <name type="scientific">Carpediemonas membranifera</name>
    <dbReference type="NCBI Taxonomy" id="201153"/>
    <lineage>
        <taxon>Eukaryota</taxon>
        <taxon>Metamonada</taxon>
        <taxon>Carpediemonas-like organisms</taxon>
        <taxon>Carpediemonas</taxon>
    </lineage>
</organism>
<feature type="compositionally biased region" description="Low complexity" evidence="1">
    <location>
        <begin position="395"/>
        <end position="416"/>
    </location>
</feature>
<feature type="compositionally biased region" description="Low complexity" evidence="1">
    <location>
        <begin position="371"/>
        <end position="380"/>
    </location>
</feature>
<feature type="compositionally biased region" description="Acidic residues" evidence="1">
    <location>
        <begin position="100"/>
        <end position="114"/>
    </location>
</feature>
<feature type="compositionally biased region" description="Acidic residues" evidence="1">
    <location>
        <begin position="356"/>
        <end position="370"/>
    </location>
</feature>
<feature type="compositionally biased region" description="Low complexity" evidence="1">
    <location>
        <begin position="306"/>
        <end position="327"/>
    </location>
</feature>
<dbReference type="Proteomes" id="UP000717585">
    <property type="component" value="Unassembled WGS sequence"/>
</dbReference>
<proteinExistence type="predicted"/>
<feature type="region of interest" description="Disordered" evidence="1">
    <location>
        <begin position="224"/>
        <end position="456"/>
    </location>
</feature>
<feature type="compositionally biased region" description="Acidic residues" evidence="1">
    <location>
        <begin position="258"/>
        <end position="284"/>
    </location>
</feature>
<feature type="compositionally biased region" description="Low complexity" evidence="1">
    <location>
        <begin position="177"/>
        <end position="189"/>
    </location>
</feature>
<accession>A0A8J6B5W0</accession>
<feature type="compositionally biased region" description="Acidic residues" evidence="1">
    <location>
        <begin position="439"/>
        <end position="448"/>
    </location>
</feature>
<comment type="caution">
    <text evidence="2">The sequence shown here is derived from an EMBL/GenBank/DDBJ whole genome shotgun (WGS) entry which is preliminary data.</text>
</comment>
<name>A0A8J6B5W0_9EUKA</name>
<reference evidence="2" key="1">
    <citation type="submission" date="2021-05" db="EMBL/GenBank/DDBJ databases">
        <title>A free-living protist that lacks canonical eukaryotic 1 DNA replication and segregation systems.</title>
        <authorList>
            <person name="Salas-Leiva D.E."/>
            <person name="Tromer E.C."/>
            <person name="Curtis B.A."/>
            <person name="Jerlstrom-Hultqvist J."/>
            <person name="Kolisko M."/>
            <person name="Yi Z."/>
            <person name="Salas-Leiva J.S."/>
            <person name="Gallot-Lavallee L."/>
            <person name="Kops G.J.P.L."/>
            <person name="Archibald J.M."/>
            <person name="Simpson A.G.B."/>
            <person name="Roger A.J."/>
        </authorList>
    </citation>
    <scope>NUCLEOTIDE SEQUENCE</scope>
    <source>
        <strain evidence="2">BICM</strain>
    </source>
</reference>
<evidence type="ECO:0000256" key="1">
    <source>
        <dbReference type="SAM" id="MobiDB-lite"/>
    </source>
</evidence>
<evidence type="ECO:0000313" key="3">
    <source>
        <dbReference type="Proteomes" id="UP000717585"/>
    </source>
</evidence>
<feature type="compositionally biased region" description="Low complexity" evidence="1">
    <location>
        <begin position="239"/>
        <end position="257"/>
    </location>
</feature>
<feature type="compositionally biased region" description="Low complexity" evidence="1">
    <location>
        <begin position="139"/>
        <end position="171"/>
    </location>
</feature>